<accession>A0A0A9F0S7</accession>
<organism evidence="1">
    <name type="scientific">Arundo donax</name>
    <name type="common">Giant reed</name>
    <name type="synonym">Donax arundinaceus</name>
    <dbReference type="NCBI Taxonomy" id="35708"/>
    <lineage>
        <taxon>Eukaryota</taxon>
        <taxon>Viridiplantae</taxon>
        <taxon>Streptophyta</taxon>
        <taxon>Embryophyta</taxon>
        <taxon>Tracheophyta</taxon>
        <taxon>Spermatophyta</taxon>
        <taxon>Magnoliopsida</taxon>
        <taxon>Liliopsida</taxon>
        <taxon>Poales</taxon>
        <taxon>Poaceae</taxon>
        <taxon>PACMAD clade</taxon>
        <taxon>Arundinoideae</taxon>
        <taxon>Arundineae</taxon>
        <taxon>Arundo</taxon>
    </lineage>
</organism>
<dbReference type="EMBL" id="GBRH01193067">
    <property type="protein sequence ID" value="JAE04829.1"/>
    <property type="molecule type" value="Transcribed_RNA"/>
</dbReference>
<protein>
    <submittedName>
        <fullName evidence="1">Uncharacterized protein</fullName>
    </submittedName>
</protein>
<sequence>MLKITFNAHHVAK</sequence>
<reference evidence="1" key="2">
    <citation type="journal article" date="2015" name="Data Brief">
        <title>Shoot transcriptome of the giant reed, Arundo donax.</title>
        <authorList>
            <person name="Barrero R.A."/>
            <person name="Guerrero F.D."/>
            <person name="Moolhuijzen P."/>
            <person name="Goolsby J.A."/>
            <person name="Tidwell J."/>
            <person name="Bellgard S.E."/>
            <person name="Bellgard M.I."/>
        </authorList>
    </citation>
    <scope>NUCLEOTIDE SEQUENCE</scope>
    <source>
        <tissue evidence="1">Shoot tissue taken approximately 20 cm above the soil surface</tissue>
    </source>
</reference>
<proteinExistence type="predicted"/>
<name>A0A0A9F0S7_ARUDO</name>
<evidence type="ECO:0000313" key="1">
    <source>
        <dbReference type="EMBL" id="JAE04829.1"/>
    </source>
</evidence>
<reference evidence="1" key="1">
    <citation type="submission" date="2014-09" db="EMBL/GenBank/DDBJ databases">
        <authorList>
            <person name="Magalhaes I.L.F."/>
            <person name="Oliveira U."/>
            <person name="Santos F.R."/>
            <person name="Vidigal T.H.D.A."/>
            <person name="Brescovit A.D."/>
            <person name="Santos A.J."/>
        </authorList>
    </citation>
    <scope>NUCLEOTIDE SEQUENCE</scope>
    <source>
        <tissue evidence="1">Shoot tissue taken approximately 20 cm above the soil surface</tissue>
    </source>
</reference>